<dbReference type="RefSeq" id="WP_068040709.1">
    <property type="nucleotide sequence ID" value="NZ_JAAXOO010000008.1"/>
</dbReference>
<proteinExistence type="predicted"/>
<gene>
    <name evidence="2" type="ORF">HGA13_30360</name>
</gene>
<comment type="caution">
    <text evidence="2">The sequence shown here is derived from an EMBL/GenBank/DDBJ whole genome shotgun (WGS) entry which is preliminary data.</text>
</comment>
<organism evidence="2 3">
    <name type="scientific">Nocardia speluncae</name>
    <dbReference type="NCBI Taxonomy" id="419477"/>
    <lineage>
        <taxon>Bacteria</taxon>
        <taxon>Bacillati</taxon>
        <taxon>Actinomycetota</taxon>
        <taxon>Actinomycetes</taxon>
        <taxon>Mycobacteriales</taxon>
        <taxon>Nocardiaceae</taxon>
        <taxon>Nocardia</taxon>
    </lineage>
</organism>
<evidence type="ECO:0000256" key="1">
    <source>
        <dbReference type="SAM" id="MobiDB-lite"/>
    </source>
</evidence>
<evidence type="ECO:0000313" key="3">
    <source>
        <dbReference type="Proteomes" id="UP000565715"/>
    </source>
</evidence>
<dbReference type="AlphaFoldDB" id="A0A846XRC7"/>
<sequence>MLSKISSVWYVDTPDPLAVLGADPDPDPDAAYALARQLHPDLEVEPRASATLREATGPRPDELFIGCYPGLNLLCSPYAARVHPTEIPDLLVRPLAEEHTYLVSFDLEYGWGSFAHWERGELRRAFSSTRLNILQDQGLPHIWERPHWAGEHPILWRLGELPDPLVLPFDPPGFADTANHEWLGFRYFPTTSAPPEQPSARDSDTERPTVAPGDIRVCGFRLHPKDEGARHDPRPPRNRGDHERKGLLSWLRGHDAAVPAEK</sequence>
<dbReference type="Pfam" id="PF21997">
    <property type="entry name" value="DUF6928"/>
    <property type="match status" value="1"/>
</dbReference>
<evidence type="ECO:0000313" key="2">
    <source>
        <dbReference type="EMBL" id="NKY37340.1"/>
    </source>
</evidence>
<protein>
    <submittedName>
        <fullName evidence="2">Uncharacterized protein</fullName>
    </submittedName>
</protein>
<feature type="compositionally biased region" description="Basic and acidic residues" evidence="1">
    <location>
        <begin position="223"/>
        <end position="262"/>
    </location>
</feature>
<name>A0A846XRC7_9NOCA</name>
<dbReference type="Proteomes" id="UP000565715">
    <property type="component" value="Unassembled WGS sequence"/>
</dbReference>
<accession>A0A846XRC7</accession>
<feature type="region of interest" description="Disordered" evidence="1">
    <location>
        <begin position="192"/>
        <end position="262"/>
    </location>
</feature>
<keyword evidence="3" id="KW-1185">Reference proteome</keyword>
<dbReference type="InterPro" id="IPR053847">
    <property type="entry name" value="DUF6928"/>
</dbReference>
<reference evidence="2 3" key="1">
    <citation type="submission" date="2020-04" db="EMBL/GenBank/DDBJ databases">
        <title>MicrobeNet Type strains.</title>
        <authorList>
            <person name="Nicholson A.C."/>
        </authorList>
    </citation>
    <scope>NUCLEOTIDE SEQUENCE [LARGE SCALE GENOMIC DNA]</scope>
    <source>
        <strain evidence="2 3">DSM 45078</strain>
    </source>
</reference>
<dbReference type="EMBL" id="JAAXOO010000008">
    <property type="protein sequence ID" value="NKY37340.1"/>
    <property type="molecule type" value="Genomic_DNA"/>
</dbReference>